<proteinExistence type="predicted"/>
<reference evidence="3 4" key="1">
    <citation type="submission" date="2013-12" db="EMBL/GenBank/DDBJ databases">
        <authorList>
            <consortium name="DOE Joint Genome Institute"/>
            <person name="Muyzer G."/>
            <person name="Huntemann M."/>
            <person name="Han J."/>
            <person name="Chen A."/>
            <person name="Kyrpides N."/>
            <person name="Mavromatis K."/>
            <person name="Markowitz V."/>
            <person name="Palaniappan K."/>
            <person name="Ivanova N."/>
            <person name="Schaumberg A."/>
            <person name="Pati A."/>
            <person name="Liolios K."/>
            <person name="Nordberg H.P."/>
            <person name="Cantor M.N."/>
            <person name="Hua S.X."/>
            <person name="Woyke T."/>
        </authorList>
    </citation>
    <scope>NUCLEOTIDE SEQUENCE [LARGE SCALE GENOMIC DNA]</scope>
    <source>
        <strain evidence="3 4">ARh 1</strain>
    </source>
</reference>
<dbReference type="KEGG" id="tti:THITH_16840"/>
<gene>
    <name evidence="3" type="ORF">THITH_16840</name>
</gene>
<dbReference type="STRING" id="713585.THITH_16840"/>
<accession>W0DNY9</accession>
<evidence type="ECO:0000313" key="3">
    <source>
        <dbReference type="EMBL" id="AHF00315.1"/>
    </source>
</evidence>
<dbReference type="InterPro" id="IPR024370">
    <property type="entry name" value="PBP_domain"/>
</dbReference>
<dbReference type="PANTHER" id="PTHR30570">
    <property type="entry name" value="PERIPLASMIC PHOSPHATE BINDING COMPONENT OF PHOSPHATE ABC TRANSPORTER"/>
    <property type="match status" value="1"/>
</dbReference>
<protein>
    <recommendedName>
        <fullName evidence="2">PBP domain-containing protein</fullName>
    </recommendedName>
</protein>
<dbReference type="EMBL" id="CP007029">
    <property type="protein sequence ID" value="AHF00315.1"/>
    <property type="molecule type" value="Genomic_DNA"/>
</dbReference>
<evidence type="ECO:0000256" key="1">
    <source>
        <dbReference type="ARBA" id="ARBA00022729"/>
    </source>
</evidence>
<name>W0DNY9_9GAMM</name>
<evidence type="ECO:0000313" key="4">
    <source>
        <dbReference type="Proteomes" id="UP000005289"/>
    </source>
</evidence>
<evidence type="ECO:0000259" key="2">
    <source>
        <dbReference type="Pfam" id="PF12849"/>
    </source>
</evidence>
<dbReference type="AlphaFoldDB" id="W0DNY9"/>
<dbReference type="Proteomes" id="UP000005289">
    <property type="component" value="Chromosome"/>
</dbReference>
<feature type="domain" description="PBP" evidence="2">
    <location>
        <begin position="71"/>
        <end position="287"/>
    </location>
</feature>
<dbReference type="HOGENOM" id="CLU_026228_5_1_6"/>
<dbReference type="SUPFAM" id="SSF53850">
    <property type="entry name" value="Periplasmic binding protein-like II"/>
    <property type="match status" value="1"/>
</dbReference>
<keyword evidence="1" id="KW-0732">Signal</keyword>
<dbReference type="Pfam" id="PF12849">
    <property type="entry name" value="PBP_like_2"/>
    <property type="match status" value="1"/>
</dbReference>
<keyword evidence="4" id="KW-1185">Reference proteome</keyword>
<dbReference type="Gene3D" id="3.40.190.10">
    <property type="entry name" value="Periplasmic binding protein-like II"/>
    <property type="match status" value="2"/>
</dbReference>
<organism evidence="3 4">
    <name type="scientific">Thioalkalivibrio paradoxus ARh 1</name>
    <dbReference type="NCBI Taxonomy" id="713585"/>
    <lineage>
        <taxon>Bacteria</taxon>
        <taxon>Pseudomonadati</taxon>
        <taxon>Pseudomonadota</taxon>
        <taxon>Gammaproteobacteria</taxon>
        <taxon>Chromatiales</taxon>
        <taxon>Ectothiorhodospiraceae</taxon>
        <taxon>Thioalkalivibrio</taxon>
    </lineage>
</organism>
<dbReference type="RefSeq" id="WP_006746725.1">
    <property type="nucleotide sequence ID" value="NZ_CP007029.1"/>
</dbReference>
<sequence>MNRRGFLYLTAAFGGLGLAGLAVGEGPVRGVSTGRRPGRCCHSDRDDSMAVTRRSSDNLAYQGTHILTHGAFRSLASRYESDTGKRFTVYGGGCDDGITSVNAGGVDLGGLCCPVERTRAEGLPWVQVAWDIKVVIAHTSQPVDGLALDALRDVVSGRATRWSAVGGDDRPIALVYRDHCPDYIEPVRDLLLGNRQDWSPRALAVDTDEMLVDTVARFQGALGVVSWVFARDRVAAGELKVLAVDGVAPDSAEVATGRYPLVGPLNLVFKHWHAHRMAGFFEYLYSPAGQSVMSELLVPVPPGTAGDPPPELLSRFI</sequence>
<dbReference type="InterPro" id="IPR050811">
    <property type="entry name" value="Phosphate_ABC_transporter"/>
</dbReference>
<dbReference type="PANTHER" id="PTHR30570:SF1">
    <property type="entry name" value="PHOSPHATE-BINDING PROTEIN PSTS"/>
    <property type="match status" value="1"/>
</dbReference>